<name>A0A9W9AMK9_9AGAR</name>
<accession>A0A9W9AMK9</accession>
<dbReference type="Proteomes" id="UP001150238">
    <property type="component" value="Unassembled WGS sequence"/>
</dbReference>
<evidence type="ECO:0000313" key="2">
    <source>
        <dbReference type="Proteomes" id="UP001150238"/>
    </source>
</evidence>
<organism evidence="1 2">
    <name type="scientific">Lentinula lateritia</name>
    <dbReference type="NCBI Taxonomy" id="40482"/>
    <lineage>
        <taxon>Eukaryota</taxon>
        <taxon>Fungi</taxon>
        <taxon>Dikarya</taxon>
        <taxon>Basidiomycota</taxon>
        <taxon>Agaricomycotina</taxon>
        <taxon>Agaricomycetes</taxon>
        <taxon>Agaricomycetidae</taxon>
        <taxon>Agaricales</taxon>
        <taxon>Marasmiineae</taxon>
        <taxon>Omphalotaceae</taxon>
        <taxon>Lentinula</taxon>
    </lineage>
</organism>
<reference evidence="1" key="2">
    <citation type="journal article" date="2023" name="Proc. Natl. Acad. Sci. U.S.A.">
        <title>A global phylogenomic analysis of the shiitake genus Lentinula.</title>
        <authorList>
            <person name="Sierra-Patev S."/>
            <person name="Min B."/>
            <person name="Naranjo-Ortiz M."/>
            <person name="Looney B."/>
            <person name="Konkel Z."/>
            <person name="Slot J.C."/>
            <person name="Sakamoto Y."/>
            <person name="Steenwyk J.L."/>
            <person name="Rokas A."/>
            <person name="Carro J."/>
            <person name="Camarero S."/>
            <person name="Ferreira P."/>
            <person name="Molpeceres G."/>
            <person name="Ruiz-Duenas F.J."/>
            <person name="Serrano A."/>
            <person name="Henrissat B."/>
            <person name="Drula E."/>
            <person name="Hughes K.W."/>
            <person name="Mata J.L."/>
            <person name="Ishikawa N.K."/>
            <person name="Vargas-Isla R."/>
            <person name="Ushijima S."/>
            <person name="Smith C.A."/>
            <person name="Donoghue J."/>
            <person name="Ahrendt S."/>
            <person name="Andreopoulos W."/>
            <person name="He G."/>
            <person name="LaButti K."/>
            <person name="Lipzen A."/>
            <person name="Ng V."/>
            <person name="Riley R."/>
            <person name="Sandor L."/>
            <person name="Barry K."/>
            <person name="Martinez A.T."/>
            <person name="Xiao Y."/>
            <person name="Gibbons J.G."/>
            <person name="Terashima K."/>
            <person name="Grigoriev I.V."/>
            <person name="Hibbett D."/>
        </authorList>
    </citation>
    <scope>NUCLEOTIDE SEQUENCE</scope>
    <source>
        <strain evidence="1">Sp2 HRB7682 ss15</strain>
    </source>
</reference>
<gene>
    <name evidence="1" type="ORF">C8J55DRAFT_558565</name>
</gene>
<comment type="caution">
    <text evidence="1">The sequence shown here is derived from an EMBL/GenBank/DDBJ whole genome shotgun (WGS) entry which is preliminary data.</text>
</comment>
<evidence type="ECO:0000313" key="1">
    <source>
        <dbReference type="EMBL" id="KAJ4486580.1"/>
    </source>
</evidence>
<reference evidence="1" key="1">
    <citation type="submission" date="2022-08" db="EMBL/GenBank/DDBJ databases">
        <authorList>
            <consortium name="DOE Joint Genome Institute"/>
            <person name="Min B."/>
            <person name="Riley R."/>
            <person name="Sierra-Patev S."/>
            <person name="Naranjo-Ortiz M."/>
            <person name="Looney B."/>
            <person name="Konkel Z."/>
            <person name="Slot J.C."/>
            <person name="Sakamoto Y."/>
            <person name="Steenwyk J.L."/>
            <person name="Rokas A."/>
            <person name="Carro J."/>
            <person name="Camarero S."/>
            <person name="Ferreira P."/>
            <person name="Molpeceres G."/>
            <person name="Ruiz-Duenas F.J."/>
            <person name="Serrano A."/>
            <person name="Henrissat B."/>
            <person name="Drula E."/>
            <person name="Hughes K.W."/>
            <person name="Mata J.L."/>
            <person name="Ishikawa N.K."/>
            <person name="Vargas-Isla R."/>
            <person name="Ushijima S."/>
            <person name="Smith C.A."/>
            <person name="Ahrendt S."/>
            <person name="Andreopoulos W."/>
            <person name="He G."/>
            <person name="Labutti K."/>
            <person name="Lipzen A."/>
            <person name="Ng V."/>
            <person name="Sandor L."/>
            <person name="Barry K."/>
            <person name="Martinez A.T."/>
            <person name="Xiao Y."/>
            <person name="Gibbons J.G."/>
            <person name="Terashima K."/>
            <person name="Hibbett D.S."/>
            <person name="Grigoriev I.V."/>
        </authorList>
    </citation>
    <scope>NUCLEOTIDE SEQUENCE</scope>
    <source>
        <strain evidence="1">Sp2 HRB7682 ss15</strain>
    </source>
</reference>
<dbReference type="AlphaFoldDB" id="A0A9W9AMK9"/>
<protein>
    <submittedName>
        <fullName evidence="1">Uncharacterized protein</fullName>
    </submittedName>
</protein>
<dbReference type="EMBL" id="JANVFS010000010">
    <property type="protein sequence ID" value="KAJ4486580.1"/>
    <property type="molecule type" value="Genomic_DNA"/>
</dbReference>
<proteinExistence type="predicted"/>
<sequence length="535" mass="59967">MNIVEKIKHDISGVEDALQTAKTRRDVLCSVLHQEANQLNFTLRRAIRNANSIIERIEDVQRYSDSARALGRIPPIYPSHLDLVSRLKKAVCSASSNLLVLINAEPLKLNGDSAILKLLLRMHEYPTDPSCWDRDTILTQALDLTKIGLKTVQALREYRLNDTSTDEPSCIAPPCNPLEKSEIVYADHYGDSFRNAWAAIDSFEQEGNERLEDTKATLNCLQTRIKDHEEILSASNFLIEDIAGCVYDLSSRDRPNTDVSYHHGPTIVHGFNHTISLNSLWMMVSCIMVGDQSLNPSLSTLLNKDPNWGIQLTKNANIRYLLDCQGISSYPDSPSMHLAPCLRKPPHPSGIPGDIPLPISRAPAPNLLHLDRPSPRSKMFHSSPLSEGSNKLEINNFGYDYLSSNPAKRSQDDYPTQHCTLLEEFAFIQCHRNLQPSPDSETKPATFLDELEDLEPFGQSHVETGATGDVLPQNSITTTKAHDDCLFQMTEQDLRHLASASNVYISNRFRLSLPQRQGGTKEVFDLIPPHFEQEA</sequence>